<organism evidence="1 2">
    <name type="scientific">Gordonia westfalica</name>
    <dbReference type="NCBI Taxonomy" id="158898"/>
    <lineage>
        <taxon>Bacteria</taxon>
        <taxon>Bacillati</taxon>
        <taxon>Actinomycetota</taxon>
        <taxon>Actinomycetes</taxon>
        <taxon>Mycobacteriales</taxon>
        <taxon>Gordoniaceae</taxon>
        <taxon>Gordonia</taxon>
    </lineage>
</organism>
<dbReference type="OrthoDB" id="4549550at2"/>
<reference evidence="1 2" key="1">
    <citation type="submission" date="2016-10" db="EMBL/GenBank/DDBJ databases">
        <authorList>
            <person name="de Groot N.N."/>
        </authorList>
    </citation>
    <scope>NUCLEOTIDE SEQUENCE [LARGE SCALE GENOMIC DNA]</scope>
    <source>
        <strain evidence="1 2">DSM 44215</strain>
    </source>
</reference>
<proteinExistence type="predicted"/>
<evidence type="ECO:0000313" key="1">
    <source>
        <dbReference type="EMBL" id="SDT92847.1"/>
    </source>
</evidence>
<accession>Q70KB1</accession>
<dbReference type="RefSeq" id="WP_011161193.1">
    <property type="nucleotide sequence ID" value="NC_005307.1"/>
</dbReference>
<sequence>MAASVETVSAAQNAGAIRGASILPPSASEMLGRRTTRLPAHLVAAVGCHGGAGVSTLAAQLEHVGDSGQLWPGRADEPPFAVLVARESARGLAAASLAARQYATNNAPAHVQLLGLVLVAGRKGKPTARLRRDRELLVGSGLFANVWHISWHDFLVDTPLNELPSTGPDPAPAARRADPRTVVAPDVAAVGQGLRDAAVAVMSNDNRTTP</sequence>
<evidence type="ECO:0000313" key="2">
    <source>
        <dbReference type="Proteomes" id="UP000183180"/>
    </source>
</evidence>
<name>Q70KB1_9ACTN</name>
<dbReference type="STRING" id="158898.SAMN04488548_13074"/>
<dbReference type="EMBL" id="FNLM01000030">
    <property type="protein sequence ID" value="SDT92847.1"/>
    <property type="molecule type" value="Genomic_DNA"/>
</dbReference>
<gene>
    <name evidence="1" type="ORF">SAMN04488548_13074</name>
</gene>
<dbReference type="Proteomes" id="UP000183180">
    <property type="component" value="Unassembled WGS sequence"/>
</dbReference>
<protein>
    <submittedName>
        <fullName evidence="1">Uncharacterized protein</fullName>
    </submittedName>
</protein>
<dbReference type="AlphaFoldDB" id="Q70KB1"/>